<gene>
    <name evidence="1" type="ORF">LO80_06060</name>
</gene>
<dbReference type="Proteomes" id="UP000029672">
    <property type="component" value="Chromosome"/>
</dbReference>
<proteinExistence type="predicted"/>
<dbReference type="OrthoDB" id="5604710at2"/>
<protein>
    <submittedName>
        <fullName evidence="1">Uncharacterized protein</fullName>
    </submittedName>
</protein>
<dbReference type="KEGG" id="frf:LO80_06060"/>
<evidence type="ECO:0000313" key="1">
    <source>
        <dbReference type="EMBL" id="AIT10302.1"/>
    </source>
</evidence>
<dbReference type="RefSeq" id="WP_040010729.1">
    <property type="nucleotide sequence ID" value="NZ_CP009574.1"/>
</dbReference>
<name>A0A097ERY9_9GAMM</name>
<dbReference type="HOGENOM" id="CLU_2751945_0_0_6"/>
<dbReference type="AlphaFoldDB" id="A0A097ERY9"/>
<dbReference type="EMBL" id="CP009574">
    <property type="protein sequence ID" value="AIT10302.1"/>
    <property type="molecule type" value="Genomic_DNA"/>
</dbReference>
<evidence type="ECO:0000313" key="2">
    <source>
        <dbReference type="Proteomes" id="UP000029672"/>
    </source>
</evidence>
<sequence length="70" mass="8522">MKTINFEKLYSDFTSIFDLCRYSNESLEEEIIRRVKEDNITDGMFLFRFRLVIFKFEVANDSIEYIGYEK</sequence>
<organism evidence="1 2">
    <name type="scientific">Candidatus Francisella endociliophora</name>
    <dbReference type="NCBI Taxonomy" id="653937"/>
    <lineage>
        <taxon>Bacteria</taxon>
        <taxon>Pseudomonadati</taxon>
        <taxon>Pseudomonadota</taxon>
        <taxon>Gammaproteobacteria</taxon>
        <taxon>Thiotrichales</taxon>
        <taxon>Francisellaceae</taxon>
        <taxon>Francisella</taxon>
    </lineage>
</organism>
<accession>A0A097ERY9</accession>
<keyword evidence="2" id="KW-1185">Reference proteome</keyword>
<reference evidence="1 2" key="1">
    <citation type="submission" date="2014-10" db="EMBL/GenBank/DDBJ databases">
        <title>Whole genome sequence of Francisella endociliophora strain FSC1006, isolated from a laboratory culture of the marine ciliate Euplotes raikovi.</title>
        <authorList>
            <person name="Granberg M."/>
            <person name="Backman S."/>
            <person name="Lundmark E."/>
            <person name="Nilsson E."/>
            <person name="Karlsson E."/>
            <person name="Thelaus J."/>
            <person name="Ohrman C."/>
            <person name="Larkeryd A."/>
            <person name="Stenberg P."/>
        </authorList>
    </citation>
    <scope>NUCLEOTIDE SEQUENCE [LARGE SCALE GENOMIC DNA]</scope>
    <source>
        <strain evidence="1 2">FSC1006</strain>
    </source>
</reference>